<reference evidence="1" key="1">
    <citation type="submission" date="2020-05" db="EMBL/GenBank/DDBJ databases">
        <authorList>
            <person name="Rincon C."/>
            <person name="Sanders R I."/>
            <person name="Robbins C."/>
            <person name="Chaturvedi A."/>
        </authorList>
    </citation>
    <scope>NUCLEOTIDE SEQUENCE</scope>
    <source>
        <strain evidence="1">CHB12</strain>
    </source>
</reference>
<name>A0A916E1T0_9GLOM</name>
<dbReference type="EMBL" id="CAGKOT010000009">
    <property type="protein sequence ID" value="CAB5354406.1"/>
    <property type="molecule type" value="Genomic_DNA"/>
</dbReference>
<gene>
    <name evidence="1" type="ORF">CHRIB12_LOCUS5870</name>
</gene>
<comment type="caution">
    <text evidence="1">The sequence shown here is derived from an EMBL/GenBank/DDBJ whole genome shotgun (WGS) entry which is preliminary data.</text>
</comment>
<dbReference type="AlphaFoldDB" id="A0A916E1T0"/>
<sequence length="242" mass="28276">MGNKNSRQSSFIAGRKKCKYPYLHWKRLRDNEAWCRCGFSIVYSAEWYDLEKRLSWAAPSKARPVALKSIKNSQDMTSEYINELQTHYRCVSATPSHVEKMRFDHGFLRFFGITQDPETHDYIMVTELAPYHDLRLRPSFAEGTPENYVRLATQCFHMNPSERPDARFLAHTFNNWWNLTQEDNVLSNAFITADEKISELDTSFNKHPDAIYTSRLITFENSDSNSSDKTLNYLPPNVVKQI</sequence>
<evidence type="ECO:0000313" key="1">
    <source>
        <dbReference type="EMBL" id="CAB5354406.1"/>
    </source>
</evidence>
<dbReference type="Proteomes" id="UP000684084">
    <property type="component" value="Unassembled WGS sequence"/>
</dbReference>
<proteinExistence type="predicted"/>
<organism evidence="1 2">
    <name type="scientific">Rhizophagus irregularis</name>
    <dbReference type="NCBI Taxonomy" id="588596"/>
    <lineage>
        <taxon>Eukaryota</taxon>
        <taxon>Fungi</taxon>
        <taxon>Fungi incertae sedis</taxon>
        <taxon>Mucoromycota</taxon>
        <taxon>Glomeromycotina</taxon>
        <taxon>Glomeromycetes</taxon>
        <taxon>Glomerales</taxon>
        <taxon>Glomeraceae</taxon>
        <taxon>Rhizophagus</taxon>
    </lineage>
</organism>
<evidence type="ECO:0000313" key="2">
    <source>
        <dbReference type="Proteomes" id="UP000684084"/>
    </source>
</evidence>
<dbReference type="OrthoDB" id="10252171at2759"/>
<accession>A0A916E1T0</accession>
<evidence type="ECO:0008006" key="3">
    <source>
        <dbReference type="Google" id="ProtNLM"/>
    </source>
</evidence>
<dbReference type="VEuPathDB" id="FungiDB:RhiirFUN_002157"/>
<protein>
    <recommendedName>
        <fullName evidence="3">Protein kinase domain-containing protein</fullName>
    </recommendedName>
</protein>